<dbReference type="Proteomes" id="UP001595923">
    <property type="component" value="Unassembled WGS sequence"/>
</dbReference>
<feature type="transmembrane region" description="Helical" evidence="1">
    <location>
        <begin position="331"/>
        <end position="351"/>
    </location>
</feature>
<comment type="caution">
    <text evidence="2">The sequence shown here is derived from an EMBL/GenBank/DDBJ whole genome shotgun (WGS) entry which is preliminary data.</text>
</comment>
<organism evidence="2 3">
    <name type="scientific">Nocardiopsis mangrovi</name>
    <dbReference type="NCBI Taxonomy" id="1179818"/>
    <lineage>
        <taxon>Bacteria</taxon>
        <taxon>Bacillati</taxon>
        <taxon>Actinomycetota</taxon>
        <taxon>Actinomycetes</taxon>
        <taxon>Streptosporangiales</taxon>
        <taxon>Nocardiopsidaceae</taxon>
        <taxon>Nocardiopsis</taxon>
    </lineage>
</organism>
<evidence type="ECO:0000313" key="3">
    <source>
        <dbReference type="Proteomes" id="UP001595923"/>
    </source>
</evidence>
<gene>
    <name evidence="2" type="ORF">ACFO4E_01810</name>
</gene>
<feature type="transmembrane region" description="Helical" evidence="1">
    <location>
        <begin position="363"/>
        <end position="381"/>
    </location>
</feature>
<feature type="transmembrane region" description="Helical" evidence="1">
    <location>
        <begin position="172"/>
        <end position="191"/>
    </location>
</feature>
<feature type="transmembrane region" description="Helical" evidence="1">
    <location>
        <begin position="223"/>
        <end position="241"/>
    </location>
</feature>
<name>A0ABV9DS04_9ACTN</name>
<feature type="transmembrane region" description="Helical" evidence="1">
    <location>
        <begin position="456"/>
        <end position="476"/>
    </location>
</feature>
<feature type="transmembrane region" description="Helical" evidence="1">
    <location>
        <begin position="198"/>
        <end position="217"/>
    </location>
</feature>
<keyword evidence="3" id="KW-1185">Reference proteome</keyword>
<keyword evidence="1" id="KW-0812">Transmembrane</keyword>
<evidence type="ECO:0008006" key="4">
    <source>
        <dbReference type="Google" id="ProtNLM"/>
    </source>
</evidence>
<feature type="transmembrane region" description="Helical" evidence="1">
    <location>
        <begin position="70"/>
        <end position="90"/>
    </location>
</feature>
<dbReference type="RefSeq" id="WP_378570826.1">
    <property type="nucleotide sequence ID" value="NZ_JBHSFQ010000001.1"/>
</dbReference>
<feature type="transmembrane region" description="Helical" evidence="1">
    <location>
        <begin position="488"/>
        <end position="507"/>
    </location>
</feature>
<accession>A0ABV9DS04</accession>
<feature type="transmembrane region" description="Helical" evidence="1">
    <location>
        <begin position="274"/>
        <end position="291"/>
    </location>
</feature>
<keyword evidence="1" id="KW-0472">Membrane</keyword>
<feature type="transmembrane region" description="Helical" evidence="1">
    <location>
        <begin position="519"/>
        <end position="539"/>
    </location>
</feature>
<feature type="transmembrane region" description="Helical" evidence="1">
    <location>
        <begin position="250"/>
        <end position="268"/>
    </location>
</feature>
<proteinExistence type="predicted"/>
<sequence length="673" mass="71207">MSPTPGRLFARVTALPAIALGAWLLVAFPLLLLGLFTPLAGALAGIPAVAAAVVLVPRLLPALPEDDVPWWPLAATALITVAFAAVQTAYHAEALVIRRDPSSYAQFTAWIAQNGSLPIPQQRDLIAGDDPALIYGSLAFYEVGDEVWPQFLAGAPLVLSIGYWIGGLTGMVVVPPLLGALGVLTFAGLVARLAGARWAPLAALLLAVCLPEQWVSRSTYSEPLAQVLLLGALVLAFDALASRVGPRGRWGAPHALSAAAGLVFGLGLVVRIDALRDLLPVVAFIGLLLLARRGQALPLLAGLVVGLGYGFTAGFGLSAPYLEYLSGSLDPLLLLSAGVVALTAVLTAVLWRRGVPRTDRPGWLPTAGAVLSVAVVAVLAARPLVYVSRGHGDEATGVFVGQVQQAEGLPVDPDRTYDEMSLYWVGWYLGLGTLLFATLGVALVVRRLLQRRDPQWALPAMVFIWTVATTLARPAITPDHPWADRRLVVLVLPAFVLFAVWFTAWLIRRLRRAGPSPGPWAVAGATTFCAAVLLVPTAITATGVMTYRSDVGSIRGAEALCREIPSNASVIIVDGLYYAYMPLIRGVCGVPTAAVFSTDPADDVQRVIGEIEERGRTPVLAASEPEAIFAVEPSITAVSHPFDVHSDQDMSTLMEPPDGSWPFIGDVWIAVLS</sequence>
<protein>
    <recommendedName>
        <fullName evidence="4">Glycosyltransferase RgtA/B/C/D-like domain-containing protein</fullName>
    </recommendedName>
</protein>
<evidence type="ECO:0000313" key="2">
    <source>
        <dbReference type="EMBL" id="MFC4560584.1"/>
    </source>
</evidence>
<reference evidence="3" key="1">
    <citation type="journal article" date="2019" name="Int. J. Syst. Evol. Microbiol.">
        <title>The Global Catalogue of Microorganisms (GCM) 10K type strain sequencing project: providing services to taxonomists for standard genome sequencing and annotation.</title>
        <authorList>
            <consortium name="The Broad Institute Genomics Platform"/>
            <consortium name="The Broad Institute Genome Sequencing Center for Infectious Disease"/>
            <person name="Wu L."/>
            <person name="Ma J."/>
        </authorList>
    </citation>
    <scope>NUCLEOTIDE SEQUENCE [LARGE SCALE GENOMIC DNA]</scope>
    <source>
        <strain evidence="3">XZYJ18</strain>
    </source>
</reference>
<evidence type="ECO:0000256" key="1">
    <source>
        <dbReference type="SAM" id="Phobius"/>
    </source>
</evidence>
<feature type="transmembrane region" description="Helical" evidence="1">
    <location>
        <begin position="298"/>
        <end position="319"/>
    </location>
</feature>
<dbReference type="EMBL" id="JBHSFQ010000001">
    <property type="protein sequence ID" value="MFC4560584.1"/>
    <property type="molecule type" value="Genomic_DNA"/>
</dbReference>
<keyword evidence="1" id="KW-1133">Transmembrane helix</keyword>
<feature type="transmembrane region" description="Helical" evidence="1">
    <location>
        <begin position="422"/>
        <end position="444"/>
    </location>
</feature>